<evidence type="ECO:0000313" key="2">
    <source>
        <dbReference type="Proteomes" id="UP000003167"/>
    </source>
</evidence>
<proteinExistence type="predicted"/>
<dbReference type="Proteomes" id="UP000003167">
    <property type="component" value="Unassembled WGS sequence"/>
</dbReference>
<dbReference type="STRING" id="999422.HMPREF9944_00589"/>
<organism evidence="1 2">
    <name type="scientific">Segatella maculosa OT 289</name>
    <dbReference type="NCBI Taxonomy" id="999422"/>
    <lineage>
        <taxon>Bacteria</taxon>
        <taxon>Pseudomonadati</taxon>
        <taxon>Bacteroidota</taxon>
        <taxon>Bacteroidia</taxon>
        <taxon>Bacteroidales</taxon>
        <taxon>Prevotellaceae</taxon>
        <taxon>Segatella</taxon>
    </lineage>
</organism>
<reference evidence="1 2" key="1">
    <citation type="submission" date="2011-12" db="EMBL/GenBank/DDBJ databases">
        <title>The Genome Sequence of Prevotella maculosa OT 289.</title>
        <authorList>
            <consortium name="The Broad Institute Genome Sequencing Platform"/>
            <person name="Earl A."/>
            <person name="Ward D."/>
            <person name="Feldgarden M."/>
            <person name="Gevers D."/>
            <person name="Izard J."/>
            <person name="Blanton J.M."/>
            <person name="Mathney J."/>
            <person name="Tanner A.C."/>
            <person name="Dewhirst F.E."/>
            <person name="Young S.K."/>
            <person name="Zeng Q."/>
            <person name="Gargeya S."/>
            <person name="Fitzgerald M."/>
            <person name="Haas B."/>
            <person name="Abouelleil A."/>
            <person name="Alvarado L."/>
            <person name="Arachchi H.M."/>
            <person name="Berlin A."/>
            <person name="Chapman S.B."/>
            <person name="Gearin G."/>
            <person name="Goldberg J."/>
            <person name="Griggs A."/>
            <person name="Gujja S."/>
            <person name="Hansen M."/>
            <person name="Heiman D."/>
            <person name="Howarth C."/>
            <person name="Larimer J."/>
            <person name="Lui A."/>
            <person name="MacDonald P.J.P."/>
            <person name="McCowen C."/>
            <person name="Montmayeur A."/>
            <person name="Murphy C."/>
            <person name="Neiman D."/>
            <person name="Pearson M."/>
            <person name="Priest M."/>
            <person name="Roberts A."/>
            <person name="Saif S."/>
            <person name="Shea T."/>
            <person name="Sisk P."/>
            <person name="Stolte C."/>
            <person name="Sykes S."/>
            <person name="Wortman J."/>
            <person name="Nusbaum C."/>
            <person name="Birren B."/>
        </authorList>
    </citation>
    <scope>NUCLEOTIDE SEQUENCE [LARGE SCALE GENOMIC DNA]</scope>
    <source>
        <strain evidence="1 2">OT 289</strain>
    </source>
</reference>
<sequence length="55" mass="6298">MLKTWKSKRKLLYKRVDIHEIYGGGGKVVNNNQVINKIIYAFSAGLSTLIVDKYL</sequence>
<keyword evidence="2" id="KW-1185">Reference proteome</keyword>
<dbReference type="AlphaFoldDB" id="H1HK95"/>
<comment type="caution">
    <text evidence="1">The sequence shown here is derived from an EMBL/GenBank/DDBJ whole genome shotgun (WGS) entry which is preliminary data.</text>
</comment>
<dbReference type="EMBL" id="AGEK01000016">
    <property type="protein sequence ID" value="EHO72996.1"/>
    <property type="molecule type" value="Genomic_DNA"/>
</dbReference>
<dbReference type="HOGENOM" id="CLU_3028501_0_0_10"/>
<evidence type="ECO:0000313" key="1">
    <source>
        <dbReference type="EMBL" id="EHO72996.1"/>
    </source>
</evidence>
<dbReference type="PATRIC" id="fig|999422.3.peg.597"/>
<name>H1HK95_9BACT</name>
<protein>
    <submittedName>
        <fullName evidence="1">Uncharacterized protein</fullName>
    </submittedName>
</protein>
<gene>
    <name evidence="1" type="ORF">HMPREF9944_00589</name>
</gene>
<accession>H1HK95</accession>